<proteinExistence type="predicted"/>
<dbReference type="KEGG" id="cdet:87942851"/>
<dbReference type="AlphaFoldDB" id="A0AAX4IDA1"/>
<dbReference type="RefSeq" id="XP_062778558.1">
    <property type="nucleotide sequence ID" value="XM_062922507.1"/>
</dbReference>
<evidence type="ECO:0000313" key="2">
    <source>
        <dbReference type="Proteomes" id="UP001322277"/>
    </source>
</evidence>
<dbReference type="EMBL" id="CP137308">
    <property type="protein sequence ID" value="WQF81334.1"/>
    <property type="molecule type" value="Genomic_DNA"/>
</dbReference>
<keyword evidence="2" id="KW-1185">Reference proteome</keyword>
<dbReference type="GeneID" id="87942851"/>
<gene>
    <name evidence="1" type="ORF">CDEST_06348</name>
</gene>
<dbReference type="Proteomes" id="UP001322277">
    <property type="component" value="Chromosome 4"/>
</dbReference>
<evidence type="ECO:0000313" key="1">
    <source>
        <dbReference type="EMBL" id="WQF81334.1"/>
    </source>
</evidence>
<accession>A0AAX4IDA1</accession>
<protein>
    <submittedName>
        <fullName evidence="1">Uncharacterized protein</fullName>
    </submittedName>
</protein>
<organism evidence="1 2">
    <name type="scientific">Colletotrichum destructivum</name>
    <dbReference type="NCBI Taxonomy" id="34406"/>
    <lineage>
        <taxon>Eukaryota</taxon>
        <taxon>Fungi</taxon>
        <taxon>Dikarya</taxon>
        <taxon>Ascomycota</taxon>
        <taxon>Pezizomycotina</taxon>
        <taxon>Sordariomycetes</taxon>
        <taxon>Hypocreomycetidae</taxon>
        <taxon>Glomerellales</taxon>
        <taxon>Glomerellaceae</taxon>
        <taxon>Colletotrichum</taxon>
        <taxon>Colletotrichum destructivum species complex</taxon>
    </lineage>
</organism>
<sequence length="125" mass="14156">MACQTIRRKINHHHVVQLTPQRWCPLTGYIPMRSRREGTFRLRVTLANCGFWEGTHPHPPIQPFFLPLFFFFFVVALEGVNGPGGLNPLCAPTTMLVRVAENRVGIAFGVFCPRTSCLASCWMDP</sequence>
<reference evidence="2" key="1">
    <citation type="journal article" date="2023" name="bioRxiv">
        <title>Complete genome of the Medicago anthracnose fungus, Colletotrichum destructivum, reveals a mini-chromosome-like region within a core chromosome.</title>
        <authorList>
            <person name="Lapalu N."/>
            <person name="Simon A."/>
            <person name="Lu A."/>
            <person name="Plaumann P.-L."/>
            <person name="Amselem J."/>
            <person name="Pigne S."/>
            <person name="Auger A."/>
            <person name="Koch C."/>
            <person name="Dallery J.-F."/>
            <person name="O'Connell R.J."/>
        </authorList>
    </citation>
    <scope>NUCLEOTIDE SEQUENCE [LARGE SCALE GENOMIC DNA]</scope>
    <source>
        <strain evidence="2">CBS 520.97</strain>
    </source>
</reference>
<name>A0AAX4IDA1_9PEZI</name>